<dbReference type="InterPro" id="IPR054413">
    <property type="entry name" value="LSO1/2"/>
</dbReference>
<feature type="domain" description="Coiled-coil" evidence="4">
    <location>
        <begin position="109"/>
        <end position="202"/>
    </location>
</feature>
<feature type="compositionally biased region" description="Basic and acidic residues" evidence="3">
    <location>
        <begin position="49"/>
        <end position="79"/>
    </location>
</feature>
<name>A0A1E4TMH0_9ASCO</name>
<evidence type="ECO:0000313" key="6">
    <source>
        <dbReference type="EMBL" id="ODV92943.1"/>
    </source>
</evidence>
<dbReference type="PANTHER" id="PTHR21680">
    <property type="entry name" value="COILED-COIL DOMAIN-CONTAINING PROTEIN 124"/>
    <property type="match status" value="1"/>
</dbReference>
<dbReference type="InterPro" id="IPR054414">
    <property type="entry name" value="Ccdc124/Oxs1_C"/>
</dbReference>
<dbReference type="Pfam" id="PF06244">
    <property type="entry name" value="Ccdc124"/>
    <property type="match status" value="1"/>
</dbReference>
<dbReference type="GO" id="GO:0003713">
    <property type="term" value="F:transcription coactivator activity"/>
    <property type="evidence" value="ECO:0007669"/>
    <property type="project" value="EnsemblFungi"/>
</dbReference>
<comment type="similarity">
    <text evidence="1">Belongs to the CCDC124 family.</text>
</comment>
<feature type="domain" description="LSO1/LSO2" evidence="5">
    <location>
        <begin position="9"/>
        <end position="76"/>
    </location>
</feature>
<feature type="region of interest" description="Disordered" evidence="3">
    <location>
        <begin position="1"/>
        <end position="107"/>
    </location>
</feature>
<dbReference type="PANTHER" id="PTHR21680:SF0">
    <property type="entry name" value="COILED-COIL DOMAIN-CONTAINING PROTEIN 124"/>
    <property type="match status" value="1"/>
</dbReference>
<dbReference type="InterPro" id="IPR010422">
    <property type="entry name" value="Ccdc124/Oxs1"/>
</dbReference>
<proteinExistence type="inferred from homology"/>
<evidence type="ECO:0008006" key="8">
    <source>
        <dbReference type="Google" id="ProtNLM"/>
    </source>
</evidence>
<dbReference type="GO" id="GO:0005737">
    <property type="term" value="C:cytoplasm"/>
    <property type="evidence" value="ECO:0007669"/>
    <property type="project" value="EnsemblFungi"/>
</dbReference>
<feature type="compositionally biased region" description="Basic and acidic residues" evidence="3">
    <location>
        <begin position="1"/>
        <end position="10"/>
    </location>
</feature>
<dbReference type="Proteomes" id="UP000095023">
    <property type="component" value="Unassembled WGS sequence"/>
</dbReference>
<evidence type="ECO:0000259" key="5">
    <source>
        <dbReference type="Pfam" id="PF22048"/>
    </source>
</evidence>
<feature type="compositionally biased region" description="Basic and acidic residues" evidence="3">
    <location>
        <begin position="17"/>
        <end position="37"/>
    </location>
</feature>
<gene>
    <name evidence="6" type="ORF">CANCADRAFT_1543</name>
</gene>
<dbReference type="Pfam" id="PF22048">
    <property type="entry name" value="LSO1_2-like"/>
    <property type="match status" value="1"/>
</dbReference>
<keyword evidence="2" id="KW-0175">Coiled coil</keyword>
<evidence type="ECO:0000313" key="7">
    <source>
        <dbReference type="Proteomes" id="UP000095023"/>
    </source>
</evidence>
<dbReference type="GO" id="GO:0034599">
    <property type="term" value="P:cellular response to oxidative stress"/>
    <property type="evidence" value="ECO:0007669"/>
    <property type="project" value="EnsemblFungi"/>
</dbReference>
<dbReference type="OrthoDB" id="76412at2759"/>
<evidence type="ECO:0000256" key="1">
    <source>
        <dbReference type="ARBA" id="ARBA00008296"/>
    </source>
</evidence>
<reference evidence="7" key="1">
    <citation type="submission" date="2016-02" db="EMBL/GenBank/DDBJ databases">
        <title>Comparative genomics of biotechnologically important yeasts.</title>
        <authorList>
            <consortium name="DOE Joint Genome Institute"/>
            <person name="Riley R."/>
            <person name="Haridas S."/>
            <person name="Wolfe K.H."/>
            <person name="Lopes M.R."/>
            <person name="Hittinger C.T."/>
            <person name="Goker M."/>
            <person name="Salamov A."/>
            <person name="Wisecaver J."/>
            <person name="Long T.M."/>
            <person name="Aerts A.L."/>
            <person name="Barry K."/>
            <person name="Choi C."/>
            <person name="Clum A."/>
            <person name="Coughlan A.Y."/>
            <person name="Deshpande S."/>
            <person name="Douglass A.P."/>
            <person name="Hanson S.J."/>
            <person name="Klenk H.-P."/>
            <person name="Labutti K."/>
            <person name="Lapidus A."/>
            <person name="Lindquist E."/>
            <person name="Lipzen A."/>
            <person name="Meier-Kolthoff J.P."/>
            <person name="Ohm R.A."/>
            <person name="Otillar R.P."/>
            <person name="Pangilinan J."/>
            <person name="Peng Y."/>
            <person name="Rokas A."/>
            <person name="Rosa C.A."/>
            <person name="Scheuner C."/>
            <person name="Sibirny A.A."/>
            <person name="Slot J.C."/>
            <person name="Stielow J.B."/>
            <person name="Sun H."/>
            <person name="Kurtzman C.P."/>
            <person name="Blackwell M."/>
            <person name="Jeffries T.W."/>
            <person name="Grigoriev I.V."/>
        </authorList>
    </citation>
    <scope>NUCLEOTIDE SEQUENCE [LARGE SCALE GENOMIC DNA]</scope>
    <source>
        <strain evidence="7">NRRL Y-17796</strain>
    </source>
</reference>
<feature type="region of interest" description="Disordered" evidence="3">
    <location>
        <begin position="132"/>
        <end position="153"/>
    </location>
</feature>
<accession>A0A1E4TMH0</accession>
<evidence type="ECO:0000256" key="2">
    <source>
        <dbReference type="ARBA" id="ARBA00023054"/>
    </source>
</evidence>
<dbReference type="GO" id="GO:0006366">
    <property type="term" value="P:transcription by RNA polymerase II"/>
    <property type="evidence" value="ECO:0007669"/>
    <property type="project" value="EnsemblFungi"/>
</dbReference>
<dbReference type="AlphaFoldDB" id="A0A1E4TMH0"/>
<protein>
    <recommendedName>
        <fullName evidence="8">DUF1014-domain-containing protein</fullName>
    </recommendedName>
</protein>
<evidence type="ECO:0000259" key="4">
    <source>
        <dbReference type="Pfam" id="PF06244"/>
    </source>
</evidence>
<dbReference type="EMBL" id="KV453841">
    <property type="protein sequence ID" value="ODV92943.1"/>
    <property type="molecule type" value="Genomic_DNA"/>
</dbReference>
<evidence type="ECO:0000256" key="3">
    <source>
        <dbReference type="SAM" id="MobiDB-lite"/>
    </source>
</evidence>
<sequence length="232" mass="25271">MAKKGGENSKKAAGNAKKAEAAAKKQAEQDAKVRAAEDAEWSNGAKGMSKKEAEAQKKAELSRKKAEREAMLAEEEKSMPSKPTNRGSDKIAKKREAKNLASTPGLNKAASISASGIDNALDALSISGIKQAEGASSGPGYASRNPGGIDRHPERRFKAAFAAFEERRLPELKEEHKGLRLNQYKELIRKEFEKSPENPFNQATVAYDATQDEVREVKQAQKAGIEARLRDH</sequence>
<dbReference type="GO" id="GO:0005634">
    <property type="term" value="C:nucleus"/>
    <property type="evidence" value="ECO:0007669"/>
    <property type="project" value="EnsemblFungi"/>
</dbReference>
<organism evidence="6 7">
    <name type="scientific">Tortispora caseinolytica NRRL Y-17796</name>
    <dbReference type="NCBI Taxonomy" id="767744"/>
    <lineage>
        <taxon>Eukaryota</taxon>
        <taxon>Fungi</taxon>
        <taxon>Dikarya</taxon>
        <taxon>Ascomycota</taxon>
        <taxon>Saccharomycotina</taxon>
        <taxon>Trigonopsidomycetes</taxon>
        <taxon>Trigonopsidales</taxon>
        <taxon>Trigonopsidaceae</taxon>
        <taxon>Tortispora</taxon>
    </lineage>
</organism>
<keyword evidence="7" id="KW-1185">Reference proteome</keyword>